<dbReference type="PANTHER" id="PTHR46373">
    <property type="entry name" value="PROTEIN RKD4"/>
    <property type="match status" value="1"/>
</dbReference>
<evidence type="ECO:0000256" key="7">
    <source>
        <dbReference type="SAM" id="MobiDB-lite"/>
    </source>
</evidence>
<evidence type="ECO:0000313" key="9">
    <source>
        <dbReference type="EnsemblPlants" id="QL09p002437:mrna:CDS:1"/>
    </source>
</evidence>
<reference evidence="9" key="2">
    <citation type="submission" date="2021-01" db="UniProtKB">
        <authorList>
            <consortium name="EnsemblPlants"/>
        </authorList>
    </citation>
    <scope>IDENTIFICATION</scope>
</reference>
<dbReference type="Gramene" id="QL09p002437:mrna">
    <property type="protein sequence ID" value="QL09p002437:mrna:CDS:1"/>
    <property type="gene ID" value="QL09p002437"/>
</dbReference>
<dbReference type="Pfam" id="PF02042">
    <property type="entry name" value="RWP-RK"/>
    <property type="match status" value="1"/>
</dbReference>
<dbReference type="InterPro" id="IPR044607">
    <property type="entry name" value="RKD-like"/>
</dbReference>
<evidence type="ECO:0000256" key="1">
    <source>
        <dbReference type="ARBA" id="ARBA00004049"/>
    </source>
</evidence>
<name>A0A7N2MGY2_QUELO</name>
<keyword evidence="10" id="KW-1185">Reference proteome</keyword>
<evidence type="ECO:0000256" key="3">
    <source>
        <dbReference type="ARBA" id="ARBA00023054"/>
    </source>
</evidence>
<protein>
    <recommendedName>
        <fullName evidence="8">RWP-RK domain-containing protein</fullName>
    </recommendedName>
</protein>
<feature type="region of interest" description="Disordered" evidence="7">
    <location>
        <begin position="58"/>
        <end position="84"/>
    </location>
</feature>
<evidence type="ECO:0000256" key="4">
    <source>
        <dbReference type="ARBA" id="ARBA00023125"/>
    </source>
</evidence>
<comment type="function">
    <text evidence="1">Putative transcription factor.</text>
</comment>
<evidence type="ECO:0000259" key="8">
    <source>
        <dbReference type="Pfam" id="PF02042"/>
    </source>
</evidence>
<evidence type="ECO:0000256" key="2">
    <source>
        <dbReference type="ARBA" id="ARBA00023015"/>
    </source>
</evidence>
<accession>A0A7N2MGY2</accession>
<reference evidence="9 10" key="1">
    <citation type="journal article" date="2016" name="G3 (Bethesda)">
        <title>First Draft Assembly and Annotation of the Genome of a California Endemic Oak Quercus lobata Nee (Fagaceae).</title>
        <authorList>
            <person name="Sork V.L."/>
            <person name="Fitz-Gibbon S.T."/>
            <person name="Puiu D."/>
            <person name="Crepeau M."/>
            <person name="Gugger P.F."/>
            <person name="Sherman R."/>
            <person name="Stevens K."/>
            <person name="Langley C.H."/>
            <person name="Pellegrini M."/>
            <person name="Salzberg S.L."/>
        </authorList>
    </citation>
    <scope>NUCLEOTIDE SEQUENCE [LARGE SCALE GENOMIC DNA]</scope>
    <source>
        <strain evidence="9 10">cv. SW786</strain>
    </source>
</reference>
<dbReference type="AlphaFoldDB" id="A0A7N2MGY2"/>
<keyword evidence="2" id="KW-0805">Transcription regulation</keyword>
<organism evidence="9 10">
    <name type="scientific">Quercus lobata</name>
    <name type="common">Valley oak</name>
    <dbReference type="NCBI Taxonomy" id="97700"/>
    <lineage>
        <taxon>Eukaryota</taxon>
        <taxon>Viridiplantae</taxon>
        <taxon>Streptophyta</taxon>
        <taxon>Embryophyta</taxon>
        <taxon>Tracheophyta</taxon>
        <taxon>Spermatophyta</taxon>
        <taxon>Magnoliopsida</taxon>
        <taxon>eudicotyledons</taxon>
        <taxon>Gunneridae</taxon>
        <taxon>Pentapetalae</taxon>
        <taxon>rosids</taxon>
        <taxon>fabids</taxon>
        <taxon>Fagales</taxon>
        <taxon>Fagaceae</taxon>
        <taxon>Quercus</taxon>
    </lineage>
</organism>
<keyword evidence="3" id="KW-0175">Coiled coil</keyword>
<evidence type="ECO:0000256" key="5">
    <source>
        <dbReference type="ARBA" id="ARBA00023163"/>
    </source>
</evidence>
<proteinExistence type="predicted"/>
<evidence type="ECO:0000313" key="10">
    <source>
        <dbReference type="Proteomes" id="UP000594261"/>
    </source>
</evidence>
<dbReference type="InterPro" id="IPR003035">
    <property type="entry name" value="RWP-RK_dom"/>
</dbReference>
<keyword evidence="6" id="KW-0539">Nucleus</keyword>
<keyword evidence="5" id="KW-0804">Transcription</keyword>
<evidence type="ECO:0000256" key="6">
    <source>
        <dbReference type="ARBA" id="ARBA00023242"/>
    </source>
</evidence>
<dbReference type="EnsemblPlants" id="QL09p002437:mrna">
    <property type="protein sequence ID" value="QL09p002437:mrna:CDS:1"/>
    <property type="gene ID" value="QL09p002437"/>
</dbReference>
<dbReference type="PANTHER" id="PTHR46373:SF20">
    <property type="entry name" value="PROTEIN RKD1"/>
    <property type="match status" value="1"/>
</dbReference>
<sequence>MKCSEERCCRSKISSKETIPQYFYMPITQAAKEPNLGLAPLKKRCREPNLRLAPLEKRCRGSEVDEPPRNHACDKADGPRCSSD</sequence>
<dbReference type="GO" id="GO:0003700">
    <property type="term" value="F:DNA-binding transcription factor activity"/>
    <property type="evidence" value="ECO:0007669"/>
    <property type="project" value="InterPro"/>
</dbReference>
<dbReference type="EMBL" id="LRBV02000009">
    <property type="status" value="NOT_ANNOTATED_CDS"/>
    <property type="molecule type" value="Genomic_DNA"/>
</dbReference>
<keyword evidence="4" id="KW-0238">DNA-binding</keyword>
<feature type="domain" description="RWP-RK" evidence="8">
    <location>
        <begin position="16"/>
        <end position="50"/>
    </location>
</feature>
<dbReference type="Proteomes" id="UP000594261">
    <property type="component" value="Chromosome 9"/>
</dbReference>
<dbReference type="GO" id="GO:0003677">
    <property type="term" value="F:DNA binding"/>
    <property type="evidence" value="ECO:0007669"/>
    <property type="project" value="UniProtKB-KW"/>
</dbReference>
<dbReference type="InParanoid" id="A0A7N2MGY2"/>